<gene>
    <name evidence="1" type="ORF">FZC74_09525</name>
</gene>
<dbReference type="Proteomes" id="UP000323393">
    <property type="component" value="Unassembled WGS sequence"/>
</dbReference>
<proteinExistence type="predicted"/>
<protein>
    <recommendedName>
        <fullName evidence="3">DUF4367 domain-containing protein</fullName>
    </recommendedName>
</protein>
<dbReference type="EMBL" id="VTEU01000003">
    <property type="protein sequence ID" value="TYS59331.1"/>
    <property type="molecule type" value="Genomic_DNA"/>
</dbReference>
<evidence type="ECO:0000313" key="1">
    <source>
        <dbReference type="EMBL" id="TYS59331.1"/>
    </source>
</evidence>
<evidence type="ECO:0000313" key="2">
    <source>
        <dbReference type="Proteomes" id="UP000323393"/>
    </source>
</evidence>
<sequence length="177" mass="20563">MKKIRIYMLCIVFTFSFSFVVKANYTSEEFQESLFEIGYKSIYEAINEGNEHFNQEIALPVQLPPVAFTHSFGRFDNLDGDVNDKYDIEYVNKDTPQNHYKISIQPVKYGMDFRDNHIDQKIKLDDGNEAIYSTKAVNGFNLLVFERDKFQYILSVDKRISDIATSDILVEIANSIK</sequence>
<reference evidence="1 2" key="1">
    <citation type="submission" date="2019-08" db="EMBL/GenBank/DDBJ databases">
        <title>Bacillus genomes from the desert of Cuatro Cienegas, Coahuila.</title>
        <authorList>
            <person name="Olmedo-Alvarez G."/>
        </authorList>
    </citation>
    <scope>NUCLEOTIDE SEQUENCE [LARGE SCALE GENOMIC DNA]</scope>
    <source>
        <strain evidence="1 2">CH88_3T</strain>
    </source>
</reference>
<organism evidence="1 2">
    <name type="scientific">Sutcliffiella horikoshii</name>
    <dbReference type="NCBI Taxonomy" id="79883"/>
    <lineage>
        <taxon>Bacteria</taxon>
        <taxon>Bacillati</taxon>
        <taxon>Bacillota</taxon>
        <taxon>Bacilli</taxon>
        <taxon>Bacillales</taxon>
        <taxon>Bacillaceae</taxon>
        <taxon>Sutcliffiella</taxon>
    </lineage>
</organism>
<evidence type="ECO:0008006" key="3">
    <source>
        <dbReference type="Google" id="ProtNLM"/>
    </source>
</evidence>
<name>A0AA95B7E9_9BACI</name>
<dbReference type="AlphaFoldDB" id="A0AA95B7E9"/>
<accession>A0AA95B7E9</accession>
<comment type="caution">
    <text evidence="1">The sequence shown here is derived from an EMBL/GenBank/DDBJ whole genome shotgun (WGS) entry which is preliminary data.</text>
</comment>